<dbReference type="SMART" id="SM01217">
    <property type="entry name" value="Fn3_like"/>
    <property type="match status" value="1"/>
</dbReference>
<feature type="chain" id="PRO_5018066087" description="Probable beta-glucosidase F" evidence="15">
    <location>
        <begin position="19"/>
        <end position="860"/>
    </location>
</feature>
<evidence type="ECO:0000259" key="16">
    <source>
        <dbReference type="SMART" id="SM01217"/>
    </source>
</evidence>
<evidence type="ECO:0000256" key="8">
    <source>
        <dbReference type="ARBA" id="ARBA00023277"/>
    </source>
</evidence>
<dbReference type="InterPro" id="IPR001764">
    <property type="entry name" value="Glyco_hydro_3_N"/>
</dbReference>
<comment type="similarity">
    <text evidence="3">Belongs to the glycosyl hydrolase 3 family.</text>
</comment>
<dbReference type="SUPFAM" id="SSF52279">
    <property type="entry name" value="Beta-D-glucan exohydrolase, C-terminal domain"/>
    <property type="match status" value="1"/>
</dbReference>
<dbReference type="PANTHER" id="PTHR42715:SF2">
    <property type="entry name" value="BETA-GLUCOSIDASE F-RELATED"/>
    <property type="match status" value="1"/>
</dbReference>
<dbReference type="InParanoid" id="A0A3N4LVN3"/>
<dbReference type="Gene3D" id="2.60.40.10">
    <property type="entry name" value="Immunoglobulins"/>
    <property type="match status" value="1"/>
</dbReference>
<evidence type="ECO:0000313" key="18">
    <source>
        <dbReference type="Proteomes" id="UP000267821"/>
    </source>
</evidence>
<dbReference type="Gene3D" id="3.40.50.1700">
    <property type="entry name" value="Glycoside hydrolase family 3 C-terminal domain"/>
    <property type="match status" value="1"/>
</dbReference>
<keyword evidence="8" id="KW-0119">Carbohydrate metabolism</keyword>
<evidence type="ECO:0000256" key="14">
    <source>
        <dbReference type="ARBA" id="ARBA00041810"/>
    </source>
</evidence>
<evidence type="ECO:0000256" key="3">
    <source>
        <dbReference type="ARBA" id="ARBA00005336"/>
    </source>
</evidence>
<dbReference type="InterPro" id="IPR013783">
    <property type="entry name" value="Ig-like_fold"/>
</dbReference>
<evidence type="ECO:0000256" key="7">
    <source>
        <dbReference type="ARBA" id="ARBA00023180"/>
    </source>
</evidence>
<dbReference type="FunFam" id="3.20.20.300:FF:000002">
    <property type="entry name" value="Probable beta-glucosidase"/>
    <property type="match status" value="1"/>
</dbReference>
<dbReference type="EC" id="3.2.1.21" evidence="4"/>
<keyword evidence="10" id="KW-0624">Polysaccharide degradation</keyword>
<dbReference type="Pfam" id="PF14310">
    <property type="entry name" value="Fn3-like"/>
    <property type="match status" value="1"/>
</dbReference>
<dbReference type="InterPro" id="IPR050288">
    <property type="entry name" value="Cellulose_deg_GH3"/>
</dbReference>
<keyword evidence="9" id="KW-0326">Glycosidase</keyword>
<evidence type="ECO:0000256" key="4">
    <source>
        <dbReference type="ARBA" id="ARBA00012744"/>
    </source>
</evidence>
<organism evidence="17 18">
    <name type="scientific">Terfezia boudieri ATCC MYA-4762</name>
    <dbReference type="NCBI Taxonomy" id="1051890"/>
    <lineage>
        <taxon>Eukaryota</taxon>
        <taxon>Fungi</taxon>
        <taxon>Dikarya</taxon>
        <taxon>Ascomycota</taxon>
        <taxon>Pezizomycotina</taxon>
        <taxon>Pezizomycetes</taxon>
        <taxon>Pezizales</taxon>
        <taxon>Pezizaceae</taxon>
        <taxon>Terfezia</taxon>
    </lineage>
</organism>
<feature type="domain" description="Fibronectin type III-like" evidence="16">
    <location>
        <begin position="773"/>
        <end position="847"/>
    </location>
</feature>
<keyword evidence="15" id="KW-0732">Signal</keyword>
<dbReference type="PRINTS" id="PR00133">
    <property type="entry name" value="GLHYDRLASE3"/>
</dbReference>
<dbReference type="FunFam" id="3.40.50.1700:FF:000003">
    <property type="entry name" value="Probable beta-glucosidase"/>
    <property type="match status" value="1"/>
</dbReference>
<dbReference type="PANTHER" id="PTHR42715">
    <property type="entry name" value="BETA-GLUCOSIDASE"/>
    <property type="match status" value="1"/>
</dbReference>
<dbReference type="GO" id="GO:0008422">
    <property type="term" value="F:beta-glucosidase activity"/>
    <property type="evidence" value="ECO:0007669"/>
    <property type="project" value="UniProtKB-EC"/>
</dbReference>
<dbReference type="AlphaFoldDB" id="A0A3N4LVN3"/>
<sequence>MYGKSLTLLVLALSMATASPVEFVERQSEDPFHSPPYYPAPKGGWAPTWAASYKKAQKLVEQMTLAEKVNVTTAVGWMMGRCVGNTGPVERLGFPSLCAQDGPLGIRYNDHNTAFPAGITTGATWDRDLMYERGKGMGAEAKGKGIHILLGPAVGPLGRQPRGGRNWEGFSADSFLLSEASYHTVKGIQDAGTQATIKHYIANEQEHFRGDGGSNDTISSDIDDRTMHEVYLPPFAAAVRAGVASVMCSYNTPQINASYACENSKLLNGILKDELGFQGYVMSDWLAQRSGVGSALAGLDMVQPGDGNLWADGNSLWGPELSRSILNSSIPVDRLNDAVTRIVAAWYQLGQDKDFPHVSFSSWTFNDTDIEFRGADMGRVMLVNEHVDVRANHGDIADTVARDAITLLKNENNVLPLSKSDTIRVFGQGAGNNPEGPNACPDRGCNIGVLTQGWGSGTSQLPEDLIAPIDAIKEIAHDVEWYKYDNVTAEVKKMASARNAKCIVSITADSGEIFITVENNVGDRKDLKAWHNGAALVKAVADSCKNTIVLIHSVGPIFMEEWINHKNVKAVILAYLPGQGTGYPLTDVLFGKVSPSGHLPYTIGKREEDWGDVGIVTEGKGVIRDQFKEGLYVDYKWFDKQGISPRFEFGYGLSYTKFQFSDLEIEAVRPLTEMPAPPPARGWTPVYDTSIPPASEVAWPKSITTRIPKYIYPYLGNATDVQPGEYEYPVGYQTDPQPAPIAGGAEGGNPALYDCMFRVRVTVKNTGKMTGKAVPQLYLEFPKGIVFDTPIRQLKGFDKIQLRPGEKKVVTMELLRKDISVWDVVRQQWILPQGGRNGYTVHIGHSSRDLVLKKETPKLA</sequence>
<reference evidence="17 18" key="1">
    <citation type="journal article" date="2018" name="Nat. Ecol. Evol.">
        <title>Pezizomycetes genomes reveal the molecular basis of ectomycorrhizal truffle lifestyle.</title>
        <authorList>
            <person name="Murat C."/>
            <person name="Payen T."/>
            <person name="Noel B."/>
            <person name="Kuo A."/>
            <person name="Morin E."/>
            <person name="Chen J."/>
            <person name="Kohler A."/>
            <person name="Krizsan K."/>
            <person name="Balestrini R."/>
            <person name="Da Silva C."/>
            <person name="Montanini B."/>
            <person name="Hainaut M."/>
            <person name="Levati E."/>
            <person name="Barry K.W."/>
            <person name="Belfiori B."/>
            <person name="Cichocki N."/>
            <person name="Clum A."/>
            <person name="Dockter R.B."/>
            <person name="Fauchery L."/>
            <person name="Guy J."/>
            <person name="Iotti M."/>
            <person name="Le Tacon F."/>
            <person name="Lindquist E.A."/>
            <person name="Lipzen A."/>
            <person name="Malagnac F."/>
            <person name="Mello A."/>
            <person name="Molinier V."/>
            <person name="Miyauchi S."/>
            <person name="Poulain J."/>
            <person name="Riccioni C."/>
            <person name="Rubini A."/>
            <person name="Sitrit Y."/>
            <person name="Splivallo R."/>
            <person name="Traeger S."/>
            <person name="Wang M."/>
            <person name="Zifcakova L."/>
            <person name="Wipf D."/>
            <person name="Zambonelli A."/>
            <person name="Paolocci F."/>
            <person name="Nowrousian M."/>
            <person name="Ottonello S."/>
            <person name="Baldrian P."/>
            <person name="Spatafora J.W."/>
            <person name="Henrissat B."/>
            <person name="Nagy L.G."/>
            <person name="Aury J.M."/>
            <person name="Wincker P."/>
            <person name="Grigoriev I.V."/>
            <person name="Bonfante P."/>
            <person name="Martin F.M."/>
        </authorList>
    </citation>
    <scope>NUCLEOTIDE SEQUENCE [LARGE SCALE GENOMIC DNA]</scope>
    <source>
        <strain evidence="17 18">ATCC MYA-4762</strain>
    </source>
</reference>
<evidence type="ECO:0000256" key="12">
    <source>
        <dbReference type="ARBA" id="ARBA00041270"/>
    </source>
</evidence>
<evidence type="ECO:0000256" key="15">
    <source>
        <dbReference type="SAM" id="SignalP"/>
    </source>
</evidence>
<dbReference type="EMBL" id="ML121532">
    <property type="protein sequence ID" value="RPB26956.1"/>
    <property type="molecule type" value="Genomic_DNA"/>
</dbReference>
<evidence type="ECO:0000256" key="10">
    <source>
        <dbReference type="ARBA" id="ARBA00023326"/>
    </source>
</evidence>
<dbReference type="Proteomes" id="UP000267821">
    <property type="component" value="Unassembled WGS sequence"/>
</dbReference>
<comment type="catalytic activity">
    <reaction evidence="1">
        <text>Hydrolysis of terminal, non-reducing beta-D-glucosyl residues with release of beta-D-glucose.</text>
        <dbReference type="EC" id="3.2.1.21"/>
    </reaction>
</comment>
<dbReference type="Pfam" id="PF01915">
    <property type="entry name" value="Glyco_hydro_3_C"/>
    <property type="match status" value="1"/>
</dbReference>
<evidence type="ECO:0000313" key="17">
    <source>
        <dbReference type="EMBL" id="RPB26956.1"/>
    </source>
</evidence>
<accession>A0A3N4LVN3</accession>
<dbReference type="Pfam" id="PF00933">
    <property type="entry name" value="Glyco_hydro_3"/>
    <property type="match status" value="1"/>
</dbReference>
<dbReference type="Gene3D" id="3.20.20.300">
    <property type="entry name" value="Glycoside hydrolase, family 3, N-terminal domain"/>
    <property type="match status" value="1"/>
</dbReference>
<dbReference type="STRING" id="1051890.A0A3N4LVN3"/>
<dbReference type="InterPro" id="IPR017853">
    <property type="entry name" value="GH"/>
</dbReference>
<dbReference type="OrthoDB" id="416222at2759"/>
<evidence type="ECO:0000256" key="5">
    <source>
        <dbReference type="ARBA" id="ARBA00022801"/>
    </source>
</evidence>
<dbReference type="SUPFAM" id="SSF51445">
    <property type="entry name" value="(Trans)glycosidases"/>
    <property type="match status" value="1"/>
</dbReference>
<feature type="signal peptide" evidence="15">
    <location>
        <begin position="1"/>
        <end position="18"/>
    </location>
</feature>
<keyword evidence="18" id="KW-1185">Reference proteome</keyword>
<protein>
    <recommendedName>
        <fullName evidence="11">Probable beta-glucosidase F</fullName>
        <ecNumber evidence="4">3.2.1.21</ecNumber>
    </recommendedName>
    <alternativeName>
        <fullName evidence="12">Beta-D-glucoside glucohydrolase F</fullName>
    </alternativeName>
    <alternativeName>
        <fullName evidence="13">Cellobiase F</fullName>
    </alternativeName>
    <alternativeName>
        <fullName evidence="14">Gentiobiase F</fullName>
    </alternativeName>
</protein>
<dbReference type="InterPro" id="IPR026891">
    <property type="entry name" value="Fn3-like"/>
</dbReference>
<name>A0A3N4LVN3_9PEZI</name>
<dbReference type="GO" id="GO:0030245">
    <property type="term" value="P:cellulose catabolic process"/>
    <property type="evidence" value="ECO:0007669"/>
    <property type="project" value="UniProtKB-KW"/>
</dbReference>
<evidence type="ECO:0000256" key="6">
    <source>
        <dbReference type="ARBA" id="ARBA00023001"/>
    </source>
</evidence>
<proteinExistence type="inferred from homology"/>
<dbReference type="InterPro" id="IPR036881">
    <property type="entry name" value="Glyco_hydro_3_C_sf"/>
</dbReference>
<evidence type="ECO:0000256" key="1">
    <source>
        <dbReference type="ARBA" id="ARBA00000448"/>
    </source>
</evidence>
<keyword evidence="7" id="KW-0325">Glycoprotein</keyword>
<dbReference type="InterPro" id="IPR036962">
    <property type="entry name" value="Glyco_hydro_3_N_sf"/>
</dbReference>
<evidence type="ECO:0000256" key="13">
    <source>
        <dbReference type="ARBA" id="ARBA00041600"/>
    </source>
</evidence>
<evidence type="ECO:0000256" key="11">
    <source>
        <dbReference type="ARBA" id="ARBA00039577"/>
    </source>
</evidence>
<evidence type="ECO:0000256" key="2">
    <source>
        <dbReference type="ARBA" id="ARBA00004987"/>
    </source>
</evidence>
<gene>
    <name evidence="17" type="ORF">L211DRAFT_846517</name>
</gene>
<dbReference type="InterPro" id="IPR002772">
    <property type="entry name" value="Glyco_hydro_3_C"/>
</dbReference>
<keyword evidence="5" id="KW-0378">Hydrolase</keyword>
<keyword evidence="6" id="KW-0136">Cellulose degradation</keyword>
<comment type="pathway">
    <text evidence="2">Glycan metabolism; cellulose degradation.</text>
</comment>
<evidence type="ECO:0000256" key="9">
    <source>
        <dbReference type="ARBA" id="ARBA00023295"/>
    </source>
</evidence>